<organism evidence="1 2">
    <name type="scientific">Oharaeibacter diazotrophicus</name>
    <dbReference type="NCBI Taxonomy" id="1920512"/>
    <lineage>
        <taxon>Bacteria</taxon>
        <taxon>Pseudomonadati</taxon>
        <taxon>Pseudomonadota</taxon>
        <taxon>Alphaproteobacteria</taxon>
        <taxon>Hyphomicrobiales</taxon>
        <taxon>Pleomorphomonadaceae</taxon>
        <taxon>Oharaeibacter</taxon>
    </lineage>
</organism>
<dbReference type="Proteomes" id="UP000294547">
    <property type="component" value="Unassembled WGS sequence"/>
</dbReference>
<evidence type="ECO:0000313" key="1">
    <source>
        <dbReference type="EMBL" id="TDP83496.1"/>
    </source>
</evidence>
<evidence type="ECO:0000313" key="2">
    <source>
        <dbReference type="Proteomes" id="UP000294547"/>
    </source>
</evidence>
<gene>
    <name evidence="1" type="ORF">EDD54_3458</name>
</gene>
<reference evidence="1 2" key="1">
    <citation type="submission" date="2019-03" db="EMBL/GenBank/DDBJ databases">
        <title>Genomic Encyclopedia of Type Strains, Phase IV (KMG-IV): sequencing the most valuable type-strain genomes for metagenomic binning, comparative biology and taxonomic classification.</title>
        <authorList>
            <person name="Goeker M."/>
        </authorList>
    </citation>
    <scope>NUCLEOTIDE SEQUENCE [LARGE SCALE GENOMIC DNA]</scope>
    <source>
        <strain evidence="1 2">DSM 102969</strain>
    </source>
</reference>
<accession>A0A4R6RCT6</accession>
<dbReference type="RefSeq" id="WP_321184135.1">
    <property type="nucleotide sequence ID" value="NZ_BSPM01000009.1"/>
</dbReference>
<keyword evidence="2" id="KW-1185">Reference proteome</keyword>
<comment type="caution">
    <text evidence="1">The sequence shown here is derived from an EMBL/GenBank/DDBJ whole genome shotgun (WGS) entry which is preliminary data.</text>
</comment>
<dbReference type="EMBL" id="SNXY01000009">
    <property type="protein sequence ID" value="TDP83496.1"/>
    <property type="molecule type" value="Genomic_DNA"/>
</dbReference>
<protein>
    <submittedName>
        <fullName evidence="1">Uncharacterized protein</fullName>
    </submittedName>
</protein>
<sequence length="83" mass="8640">MRRLSLADCVNDVCPWTGKPVSGTALTLYKGKVVGFADRAARDAFLAAMVAFETAILAPPVLKTCTRPLPGMLLPSAPVPAAA</sequence>
<name>A0A4R6RCT6_9HYPH</name>
<dbReference type="AlphaFoldDB" id="A0A4R6RCT6"/>
<proteinExistence type="predicted"/>